<organism evidence="2 3">
    <name type="scientific">Antrihabitans stalagmiti</name>
    <dbReference type="NCBI Taxonomy" id="2799499"/>
    <lineage>
        <taxon>Bacteria</taxon>
        <taxon>Bacillati</taxon>
        <taxon>Actinomycetota</taxon>
        <taxon>Actinomycetes</taxon>
        <taxon>Mycobacteriales</taxon>
        <taxon>Nocardiaceae</taxon>
        <taxon>Antrihabitans</taxon>
    </lineage>
</organism>
<keyword evidence="1" id="KW-0812">Transmembrane</keyword>
<comment type="caution">
    <text evidence="2">The sequence shown here is derived from an EMBL/GenBank/DDBJ whole genome shotgun (WGS) entry which is preliminary data.</text>
</comment>
<feature type="transmembrane region" description="Helical" evidence="1">
    <location>
        <begin position="20"/>
        <end position="39"/>
    </location>
</feature>
<dbReference type="EMBL" id="JAEMNV010000005">
    <property type="protein sequence ID" value="MBJ8340501.1"/>
    <property type="molecule type" value="Genomic_DNA"/>
</dbReference>
<sequence length="77" mass="8440">MSSVPVLIVGYFFGAMSLAWTYAWLVVPVLVIAWLLLFVPNETWSSMRTSIAGLFGGSNAEPATARVSLDKRVAYSR</sequence>
<dbReference type="Proteomes" id="UP000655868">
    <property type="component" value="Unassembled WGS sequence"/>
</dbReference>
<dbReference type="RefSeq" id="WP_199705390.1">
    <property type="nucleotide sequence ID" value="NZ_JAEMNV010000005.1"/>
</dbReference>
<dbReference type="AlphaFoldDB" id="A0A934U4J7"/>
<keyword evidence="1" id="KW-0472">Membrane</keyword>
<accession>A0A934U4J7</accession>
<evidence type="ECO:0000256" key="1">
    <source>
        <dbReference type="SAM" id="Phobius"/>
    </source>
</evidence>
<keyword evidence="3" id="KW-1185">Reference proteome</keyword>
<reference evidence="2" key="1">
    <citation type="submission" date="2020-12" db="EMBL/GenBank/DDBJ databases">
        <title>Antrihabitans popcorni sp. nov. and Antrihabitans auranticaus sp. nov., isolated from a larva cave.</title>
        <authorList>
            <person name="Lee S.D."/>
            <person name="Kim I.S."/>
        </authorList>
    </citation>
    <scope>NUCLEOTIDE SEQUENCE</scope>
    <source>
        <strain evidence="2">YC3-6</strain>
    </source>
</reference>
<proteinExistence type="predicted"/>
<evidence type="ECO:0000313" key="2">
    <source>
        <dbReference type="EMBL" id="MBJ8340501.1"/>
    </source>
</evidence>
<name>A0A934U4J7_9NOCA</name>
<keyword evidence="1" id="KW-1133">Transmembrane helix</keyword>
<protein>
    <submittedName>
        <fullName evidence="2">Uncharacterized protein</fullName>
    </submittedName>
</protein>
<gene>
    <name evidence="2" type="ORF">JGU71_16545</name>
</gene>
<evidence type="ECO:0000313" key="3">
    <source>
        <dbReference type="Proteomes" id="UP000655868"/>
    </source>
</evidence>